<dbReference type="SUPFAM" id="SSF48371">
    <property type="entry name" value="ARM repeat"/>
    <property type="match status" value="1"/>
</dbReference>
<organism evidence="1 2">
    <name type="scientific">Penicillium expansum</name>
    <name type="common">Blue mold rot fungus</name>
    <dbReference type="NCBI Taxonomy" id="27334"/>
    <lineage>
        <taxon>Eukaryota</taxon>
        <taxon>Fungi</taxon>
        <taxon>Dikarya</taxon>
        <taxon>Ascomycota</taxon>
        <taxon>Pezizomycotina</taxon>
        <taxon>Eurotiomycetes</taxon>
        <taxon>Eurotiomycetidae</taxon>
        <taxon>Eurotiales</taxon>
        <taxon>Aspergillaceae</taxon>
        <taxon>Penicillium</taxon>
    </lineage>
</organism>
<dbReference type="GeneID" id="27673960"/>
<dbReference type="STRING" id="27334.A0A0A2KP55"/>
<keyword evidence="2" id="KW-1185">Reference proteome</keyword>
<dbReference type="Gene3D" id="1.25.10.10">
    <property type="entry name" value="Leucine-rich Repeat Variant"/>
    <property type="match status" value="1"/>
</dbReference>
<evidence type="ECO:0000313" key="1">
    <source>
        <dbReference type="EMBL" id="KGO62228.1"/>
    </source>
</evidence>
<evidence type="ECO:0000313" key="2">
    <source>
        <dbReference type="Proteomes" id="UP000030143"/>
    </source>
</evidence>
<gene>
    <name evidence="1" type="ORF">PEX2_012640</name>
</gene>
<dbReference type="RefSeq" id="XP_016602847.1">
    <property type="nucleotide sequence ID" value="XM_016738541.1"/>
</dbReference>
<dbReference type="InterPro" id="IPR011989">
    <property type="entry name" value="ARM-like"/>
</dbReference>
<name>A0A0A2KP55_PENEN</name>
<dbReference type="InterPro" id="IPR016024">
    <property type="entry name" value="ARM-type_fold"/>
</dbReference>
<comment type="caution">
    <text evidence="1">The sequence shown here is derived from an EMBL/GenBank/DDBJ whole genome shotgun (WGS) entry which is preliminary data.</text>
</comment>
<dbReference type="AlphaFoldDB" id="A0A0A2KP55"/>
<accession>A0A0A2KP55</accession>
<sequence>MHLKDDNDQVRTAAIDALSHRPCLSETIANRIVAILDERNSTKQAALQALKHLSNLPKTALDKIADCIKNRDPLIKTATINALGGRSYLSYSPDILNKIATYIHHADAGVEVGVTAGVIAAAIQAFSIGDLSILKDWLEVIALRINDGDKEVRNVIVQVLIRQSDLSEEHLNLLAARINDEDEKVRLGAVKFLERQKTLTDETLRIMASQIINLLNQREMLHSELLLRGLAHRFLLPLLLRSFKTHLAWYFRDGESYLETNNATKSRGRCDEVDIEVEMESAREEAGMPPVAVLYS</sequence>
<dbReference type="HOGENOM" id="CLU_940417_0_0_1"/>
<protein>
    <submittedName>
        <fullName evidence="1">Armadillo-like helical</fullName>
    </submittedName>
</protein>
<dbReference type="EMBL" id="JQFZ01000023">
    <property type="protein sequence ID" value="KGO62228.1"/>
    <property type="molecule type" value="Genomic_DNA"/>
</dbReference>
<dbReference type="Proteomes" id="UP000030143">
    <property type="component" value="Unassembled WGS sequence"/>
</dbReference>
<dbReference type="VEuPathDB" id="FungiDB:PEXP_058680"/>
<proteinExistence type="predicted"/>
<reference evidence="1 2" key="1">
    <citation type="journal article" date="2015" name="Mol. Plant Microbe Interact.">
        <title>Genome, transcriptome, and functional analyses of Penicillium expansum provide new insights into secondary metabolism and pathogenicity.</title>
        <authorList>
            <person name="Ballester A.R."/>
            <person name="Marcet-Houben M."/>
            <person name="Levin E."/>
            <person name="Sela N."/>
            <person name="Selma-Lazaro C."/>
            <person name="Carmona L."/>
            <person name="Wisniewski M."/>
            <person name="Droby S."/>
            <person name="Gonzalez-Candelas L."/>
            <person name="Gabaldon T."/>
        </authorList>
    </citation>
    <scope>NUCLEOTIDE SEQUENCE [LARGE SCALE GENOMIC DNA]</scope>
    <source>
        <strain evidence="1 2">MD-8</strain>
    </source>
</reference>